<dbReference type="OrthoDB" id="5952569at2759"/>
<dbReference type="PROSITE" id="PS50222">
    <property type="entry name" value="EF_HAND_2"/>
    <property type="match status" value="1"/>
</dbReference>
<dbReference type="InterPro" id="IPR018247">
    <property type="entry name" value="EF_Hand_1_Ca_BS"/>
</dbReference>
<dbReference type="GO" id="GO:0005509">
    <property type="term" value="F:calcium ion binding"/>
    <property type="evidence" value="ECO:0007669"/>
    <property type="project" value="InterPro"/>
</dbReference>
<keyword evidence="1" id="KW-0106">Calcium</keyword>
<feature type="domain" description="EF-hand" evidence="2">
    <location>
        <begin position="435"/>
        <end position="468"/>
    </location>
</feature>
<evidence type="ECO:0000313" key="4">
    <source>
        <dbReference type="RefSeq" id="XP_022111969.1"/>
    </source>
</evidence>
<reference evidence="4" key="1">
    <citation type="submission" date="2025-08" db="UniProtKB">
        <authorList>
            <consortium name="RefSeq"/>
        </authorList>
    </citation>
    <scope>IDENTIFICATION</scope>
</reference>
<dbReference type="InterPro" id="IPR011992">
    <property type="entry name" value="EF-hand-dom_pair"/>
</dbReference>
<dbReference type="InterPro" id="IPR013785">
    <property type="entry name" value="Aldolase_TIM"/>
</dbReference>
<name>A0A8B8A2R0_ACAPL</name>
<proteinExistence type="predicted"/>
<dbReference type="SUPFAM" id="SSF51569">
    <property type="entry name" value="Aldolase"/>
    <property type="match status" value="1"/>
</dbReference>
<dbReference type="OMA" id="MEMNDTH"/>
<dbReference type="GeneID" id="110991105"/>
<dbReference type="Proteomes" id="UP000694845">
    <property type="component" value="Unplaced"/>
</dbReference>
<gene>
    <name evidence="4" type="primary">LOC110991105</name>
</gene>
<keyword evidence="3" id="KW-1185">Reference proteome</keyword>
<evidence type="ECO:0000259" key="2">
    <source>
        <dbReference type="PROSITE" id="PS50222"/>
    </source>
</evidence>
<protein>
    <submittedName>
        <fullName evidence="4">Uncharacterized protein LOC110991105</fullName>
    </submittedName>
</protein>
<dbReference type="SUPFAM" id="SSF47473">
    <property type="entry name" value="EF-hand"/>
    <property type="match status" value="1"/>
</dbReference>
<dbReference type="InterPro" id="IPR002048">
    <property type="entry name" value="EF_hand_dom"/>
</dbReference>
<dbReference type="PROSITE" id="PS00018">
    <property type="entry name" value="EF_HAND_1"/>
    <property type="match status" value="1"/>
</dbReference>
<dbReference type="RefSeq" id="XP_022111969.1">
    <property type="nucleotide sequence ID" value="XM_022256277.1"/>
</dbReference>
<sequence length="468" mass="54155">MENLVVDYNYTKYAEKGTPKYNRLRDLDLFVLDNSTRESTVGQLRGHTLEDKHKDRIPDTETVPVGLRKMKETGLWNAILEVDFGDGVYDFSRFSMEDLSTMVKKWILWVYDNLNRDAKVLINLRDLTDIMHTVPVRAFHLVKFLAEMPEDVRSFGLLFEEAKGTCMPEECGSWAKYIRKIMDAHNWNGKLLVHIHEKYGYADTSQLESLMYGADGTWGSICIEGAAMGNASTCVTMMNLIRLGNKKILKKYNCSYLRKAATNVTKITTGRDPHLKQPVYGERALDFVLGLAKEDFDLADFFGEEAPKRISSLASDEMIRLRMVELFGDDPQFTLEQAHKMKEVMLEDLRNNRKEEYMSLVGVALLFDRAGGKLTEKMRDMIEKMEMNDTHSEMMLDEVRKIWDTWDLKDEVQGDEMLQYDSFYNGFMAPYFACYRCSDTRQALQAIDMDADGQVDWSEFLVYLKWAL</sequence>
<dbReference type="Gene3D" id="3.20.20.70">
    <property type="entry name" value="Aldolase class I"/>
    <property type="match status" value="1"/>
</dbReference>
<dbReference type="AlphaFoldDB" id="A0A8B8A2R0"/>
<evidence type="ECO:0000313" key="3">
    <source>
        <dbReference type="Proteomes" id="UP000694845"/>
    </source>
</evidence>
<dbReference type="KEGG" id="aplc:110991105"/>
<evidence type="ECO:0000256" key="1">
    <source>
        <dbReference type="ARBA" id="ARBA00022837"/>
    </source>
</evidence>
<accession>A0A8B8A2R0</accession>
<organism evidence="3 4">
    <name type="scientific">Acanthaster planci</name>
    <name type="common">Crown-of-thorns starfish</name>
    <dbReference type="NCBI Taxonomy" id="133434"/>
    <lineage>
        <taxon>Eukaryota</taxon>
        <taxon>Metazoa</taxon>
        <taxon>Echinodermata</taxon>
        <taxon>Eleutherozoa</taxon>
        <taxon>Asterozoa</taxon>
        <taxon>Asteroidea</taxon>
        <taxon>Valvatacea</taxon>
        <taxon>Valvatida</taxon>
        <taxon>Acanthasteridae</taxon>
        <taxon>Acanthaster</taxon>
    </lineage>
</organism>